<dbReference type="FunFam" id="1.10.510.10:FF:000571">
    <property type="entry name" value="Maternal embryonic leucine zipper kinase"/>
    <property type="match status" value="1"/>
</dbReference>
<feature type="domain" description="EF-hand" evidence="18">
    <location>
        <begin position="467"/>
        <end position="502"/>
    </location>
</feature>
<dbReference type="Proteomes" id="UP000654075">
    <property type="component" value="Unassembled WGS sequence"/>
</dbReference>
<dbReference type="Gene3D" id="1.10.510.10">
    <property type="entry name" value="Transferase(Phosphotransferase) domain 1"/>
    <property type="match status" value="1"/>
</dbReference>
<keyword evidence="6" id="KW-0479">Metal-binding</keyword>
<keyword evidence="20" id="KW-1185">Reference proteome</keyword>
<keyword evidence="7" id="KW-0677">Repeat</keyword>
<dbReference type="PROSITE" id="PS00107">
    <property type="entry name" value="PROTEIN_KINASE_ATP"/>
    <property type="match status" value="1"/>
</dbReference>
<comment type="subunit">
    <text evidence="2">Monomer.</text>
</comment>
<dbReference type="OrthoDB" id="4062651at2759"/>
<dbReference type="GO" id="GO:0004674">
    <property type="term" value="F:protein serine/threonine kinase activity"/>
    <property type="evidence" value="ECO:0007669"/>
    <property type="project" value="UniProtKB-KW"/>
</dbReference>
<evidence type="ECO:0000256" key="6">
    <source>
        <dbReference type="ARBA" id="ARBA00022723"/>
    </source>
</evidence>
<dbReference type="InterPro" id="IPR050205">
    <property type="entry name" value="CDPK_Ser/Thr_kinases"/>
</dbReference>
<name>A0A813HPA9_POLGL</name>
<dbReference type="SUPFAM" id="SSF56112">
    <property type="entry name" value="Protein kinase-like (PK-like)"/>
    <property type="match status" value="1"/>
</dbReference>
<dbReference type="SMART" id="SM00220">
    <property type="entry name" value="S_TKc"/>
    <property type="match status" value="1"/>
</dbReference>
<dbReference type="GO" id="GO:0005524">
    <property type="term" value="F:ATP binding"/>
    <property type="evidence" value="ECO:0007669"/>
    <property type="project" value="UniProtKB-UniRule"/>
</dbReference>
<dbReference type="Gene3D" id="1.10.238.10">
    <property type="entry name" value="EF-hand"/>
    <property type="match status" value="2"/>
</dbReference>
<dbReference type="AlphaFoldDB" id="A0A813HPA9"/>
<dbReference type="InterPro" id="IPR000719">
    <property type="entry name" value="Prot_kinase_dom"/>
</dbReference>
<dbReference type="EC" id="2.7.11.1" evidence="3"/>
<keyword evidence="11 15" id="KW-0067">ATP-binding</keyword>
<evidence type="ECO:0000313" key="19">
    <source>
        <dbReference type="EMBL" id="CAE8640126.1"/>
    </source>
</evidence>
<feature type="region of interest" description="Disordered" evidence="16">
    <location>
        <begin position="104"/>
        <end position="131"/>
    </location>
</feature>
<feature type="domain" description="Protein kinase" evidence="17">
    <location>
        <begin position="162"/>
        <end position="419"/>
    </location>
</feature>
<dbReference type="SMART" id="SM00054">
    <property type="entry name" value="EFh"/>
    <property type="match status" value="3"/>
</dbReference>
<evidence type="ECO:0000259" key="17">
    <source>
        <dbReference type="PROSITE" id="PS50011"/>
    </source>
</evidence>
<keyword evidence="9" id="KW-0418">Kinase</keyword>
<evidence type="ECO:0000256" key="13">
    <source>
        <dbReference type="ARBA" id="ARBA00047899"/>
    </source>
</evidence>
<comment type="catalytic activity">
    <reaction evidence="14">
        <text>L-seryl-[protein] + ATP = O-phospho-L-seryl-[protein] + ADP + H(+)</text>
        <dbReference type="Rhea" id="RHEA:17989"/>
        <dbReference type="Rhea" id="RHEA-COMP:9863"/>
        <dbReference type="Rhea" id="RHEA-COMP:11604"/>
        <dbReference type="ChEBI" id="CHEBI:15378"/>
        <dbReference type="ChEBI" id="CHEBI:29999"/>
        <dbReference type="ChEBI" id="CHEBI:30616"/>
        <dbReference type="ChEBI" id="CHEBI:83421"/>
        <dbReference type="ChEBI" id="CHEBI:456216"/>
        <dbReference type="EC" id="2.7.11.1"/>
    </reaction>
</comment>
<comment type="catalytic activity">
    <reaction evidence="13">
        <text>L-threonyl-[protein] + ATP = O-phospho-L-threonyl-[protein] + ADP + H(+)</text>
        <dbReference type="Rhea" id="RHEA:46608"/>
        <dbReference type="Rhea" id="RHEA-COMP:11060"/>
        <dbReference type="Rhea" id="RHEA-COMP:11605"/>
        <dbReference type="ChEBI" id="CHEBI:15378"/>
        <dbReference type="ChEBI" id="CHEBI:30013"/>
        <dbReference type="ChEBI" id="CHEBI:30616"/>
        <dbReference type="ChEBI" id="CHEBI:61977"/>
        <dbReference type="ChEBI" id="CHEBI:456216"/>
        <dbReference type="EC" id="2.7.11.1"/>
    </reaction>
</comment>
<dbReference type="GO" id="GO:0005509">
    <property type="term" value="F:calcium ion binding"/>
    <property type="evidence" value="ECO:0007669"/>
    <property type="project" value="InterPro"/>
</dbReference>
<comment type="cofactor">
    <cofactor evidence="1">
        <name>Mg(2+)</name>
        <dbReference type="ChEBI" id="CHEBI:18420"/>
    </cofactor>
</comment>
<dbReference type="CDD" id="cd00051">
    <property type="entry name" value="EFh"/>
    <property type="match status" value="1"/>
</dbReference>
<dbReference type="Gene3D" id="3.30.200.20">
    <property type="entry name" value="Phosphorylase Kinase, domain 1"/>
    <property type="match status" value="1"/>
</dbReference>
<feature type="region of interest" description="Disordered" evidence="16">
    <location>
        <begin position="65"/>
        <end position="88"/>
    </location>
</feature>
<evidence type="ECO:0000256" key="8">
    <source>
        <dbReference type="ARBA" id="ARBA00022741"/>
    </source>
</evidence>
<feature type="compositionally biased region" description="Low complexity" evidence="16">
    <location>
        <begin position="104"/>
        <end position="119"/>
    </location>
</feature>
<dbReference type="PANTHER" id="PTHR24349">
    <property type="entry name" value="SERINE/THREONINE-PROTEIN KINASE"/>
    <property type="match status" value="1"/>
</dbReference>
<keyword evidence="8 15" id="KW-0547">Nucleotide-binding</keyword>
<evidence type="ECO:0000256" key="16">
    <source>
        <dbReference type="SAM" id="MobiDB-lite"/>
    </source>
</evidence>
<evidence type="ECO:0000256" key="15">
    <source>
        <dbReference type="PROSITE-ProRule" id="PRU10141"/>
    </source>
</evidence>
<dbReference type="InterPro" id="IPR002048">
    <property type="entry name" value="EF_hand_dom"/>
</dbReference>
<organism evidence="19 20">
    <name type="scientific">Polarella glacialis</name>
    <name type="common">Dinoflagellate</name>
    <dbReference type="NCBI Taxonomy" id="89957"/>
    <lineage>
        <taxon>Eukaryota</taxon>
        <taxon>Sar</taxon>
        <taxon>Alveolata</taxon>
        <taxon>Dinophyceae</taxon>
        <taxon>Suessiales</taxon>
        <taxon>Suessiaceae</taxon>
        <taxon>Polarella</taxon>
    </lineage>
</organism>
<feature type="binding site" evidence="15">
    <location>
        <position position="191"/>
    </location>
    <ligand>
        <name>ATP</name>
        <dbReference type="ChEBI" id="CHEBI:30616"/>
    </ligand>
</feature>
<dbReference type="SUPFAM" id="SSF47473">
    <property type="entry name" value="EF-hand"/>
    <property type="match status" value="1"/>
</dbReference>
<evidence type="ECO:0000256" key="14">
    <source>
        <dbReference type="ARBA" id="ARBA00048679"/>
    </source>
</evidence>
<evidence type="ECO:0000256" key="12">
    <source>
        <dbReference type="ARBA" id="ARBA00024334"/>
    </source>
</evidence>
<keyword evidence="10" id="KW-0106">Calcium</keyword>
<evidence type="ECO:0000256" key="7">
    <source>
        <dbReference type="ARBA" id="ARBA00022737"/>
    </source>
</evidence>
<dbReference type="InterPro" id="IPR018247">
    <property type="entry name" value="EF_Hand_1_Ca_BS"/>
</dbReference>
<keyword evidence="5" id="KW-0808">Transferase</keyword>
<dbReference type="InterPro" id="IPR008271">
    <property type="entry name" value="Ser/Thr_kinase_AS"/>
</dbReference>
<keyword evidence="4" id="KW-0723">Serine/threonine-protein kinase</keyword>
<gene>
    <name evidence="19" type="ORF">PGLA1383_LOCUS55066</name>
</gene>
<dbReference type="Pfam" id="PF13499">
    <property type="entry name" value="EF-hand_7"/>
    <property type="match status" value="1"/>
</dbReference>
<dbReference type="PROSITE" id="PS50011">
    <property type="entry name" value="PROTEIN_KINASE_DOM"/>
    <property type="match status" value="1"/>
</dbReference>
<dbReference type="PROSITE" id="PS50222">
    <property type="entry name" value="EF_HAND_2"/>
    <property type="match status" value="2"/>
</dbReference>
<dbReference type="EMBL" id="CAJNNV010032490">
    <property type="protein sequence ID" value="CAE8640126.1"/>
    <property type="molecule type" value="Genomic_DNA"/>
</dbReference>
<sequence length="656" mass="72743">MGCEPSKPLSELSGYRCHCSENVETDKKLVVDAEPLVLSHRQQPDDEESDADILMDLSASCMPPTADCEGDSTMANPQDAELPEDRSARSECSFTCRSDVESSAASESSCGSGRSNVSDRSSRSDSRKKHHKLKLVETMGHMPSAALQFCIDNPGQLEELYDMDNKVIGKGSFGKVRVGKLKATGAIRAVKTMSKERMKEQTSALKNEVEIMKILDHPGVVMLYEIFEDTTRLHLAMELCNGGDLTRRLNNSRHGILLEAEAVEVMRQILGSVHYLHSHHIVHRDLKSDNILLTVKQTEPLGRHCLRVSDFGLSRLVYKGEVLTSKAGTLTHMAPEMLEAKCAYDHAVDLWACGVILYHMLSGQYPFDDEKQIKRARYMMTAKPWLEVSQPACACLDRMLIKKTRFRYSARKALQDTWILGKESAKIQAQRAPPRRETLLQDMKRFRSENRFKRVVMSVAASMLSKTVTADSDAMFDFLDVDGDGTISAKDLKKSAEGVVFGTQDFGMNSNAEKSSTSLLRSADIKDALTDTDSGAKVTTAFKYTEFLAATADSRKCLAPKVLRAAFNCFDRNQDGFICLAEMSSGHLLGDLSLEALAKIIEENDQDGDNKINFKEFLDMMRSGCVATNTTNATNIISEPRGRSKHSVVSPVASER</sequence>
<evidence type="ECO:0000256" key="9">
    <source>
        <dbReference type="ARBA" id="ARBA00022777"/>
    </source>
</evidence>
<evidence type="ECO:0000313" key="20">
    <source>
        <dbReference type="Proteomes" id="UP000654075"/>
    </source>
</evidence>
<protein>
    <recommendedName>
        <fullName evidence="3">non-specific serine/threonine protein kinase</fullName>
        <ecNumber evidence="3">2.7.11.1</ecNumber>
    </recommendedName>
</protein>
<dbReference type="InterPro" id="IPR011009">
    <property type="entry name" value="Kinase-like_dom_sf"/>
</dbReference>
<evidence type="ECO:0000256" key="3">
    <source>
        <dbReference type="ARBA" id="ARBA00012513"/>
    </source>
</evidence>
<evidence type="ECO:0000256" key="1">
    <source>
        <dbReference type="ARBA" id="ARBA00001946"/>
    </source>
</evidence>
<proteinExistence type="inferred from homology"/>
<dbReference type="FunFam" id="1.10.238.10:FF:000003">
    <property type="entry name" value="Calmodulin A"/>
    <property type="match status" value="1"/>
</dbReference>
<dbReference type="FunFam" id="3.30.200.20:FF:000315">
    <property type="entry name" value="Calcium-dependent protein kinase 3"/>
    <property type="match status" value="1"/>
</dbReference>
<evidence type="ECO:0000256" key="4">
    <source>
        <dbReference type="ARBA" id="ARBA00022527"/>
    </source>
</evidence>
<dbReference type="PROSITE" id="PS00108">
    <property type="entry name" value="PROTEIN_KINASE_ST"/>
    <property type="match status" value="1"/>
</dbReference>
<comment type="caution">
    <text evidence="19">The sequence shown here is derived from an EMBL/GenBank/DDBJ whole genome shotgun (WGS) entry which is preliminary data.</text>
</comment>
<evidence type="ECO:0000256" key="2">
    <source>
        <dbReference type="ARBA" id="ARBA00011245"/>
    </source>
</evidence>
<dbReference type="InterPro" id="IPR017441">
    <property type="entry name" value="Protein_kinase_ATP_BS"/>
</dbReference>
<dbReference type="InterPro" id="IPR011992">
    <property type="entry name" value="EF-hand-dom_pair"/>
</dbReference>
<feature type="domain" description="EF-hand" evidence="18">
    <location>
        <begin position="592"/>
        <end position="627"/>
    </location>
</feature>
<reference evidence="19" key="1">
    <citation type="submission" date="2021-02" db="EMBL/GenBank/DDBJ databases">
        <authorList>
            <person name="Dougan E. K."/>
            <person name="Rhodes N."/>
            <person name="Thang M."/>
            <person name="Chan C."/>
        </authorList>
    </citation>
    <scope>NUCLEOTIDE SEQUENCE</scope>
</reference>
<evidence type="ECO:0000256" key="11">
    <source>
        <dbReference type="ARBA" id="ARBA00022840"/>
    </source>
</evidence>
<evidence type="ECO:0000256" key="5">
    <source>
        <dbReference type="ARBA" id="ARBA00022679"/>
    </source>
</evidence>
<dbReference type="PROSITE" id="PS00018">
    <property type="entry name" value="EF_HAND_1"/>
    <property type="match status" value="2"/>
</dbReference>
<evidence type="ECO:0000259" key="18">
    <source>
        <dbReference type="PROSITE" id="PS50222"/>
    </source>
</evidence>
<dbReference type="OMA" id="HLAMELC"/>
<dbReference type="Pfam" id="PF13202">
    <property type="entry name" value="EF-hand_5"/>
    <property type="match status" value="1"/>
</dbReference>
<accession>A0A813HPA9</accession>
<comment type="similarity">
    <text evidence="12">Belongs to the protein kinase superfamily. Ser/Thr protein kinase family. CDPK subfamily.</text>
</comment>
<dbReference type="Pfam" id="PF00069">
    <property type="entry name" value="Pkinase"/>
    <property type="match status" value="1"/>
</dbReference>
<evidence type="ECO:0000256" key="10">
    <source>
        <dbReference type="ARBA" id="ARBA00022837"/>
    </source>
</evidence>